<dbReference type="Gene3D" id="2.40.170.20">
    <property type="entry name" value="TonB-dependent receptor, beta-barrel domain"/>
    <property type="match status" value="1"/>
</dbReference>
<evidence type="ECO:0000256" key="2">
    <source>
        <dbReference type="ARBA" id="ARBA00022448"/>
    </source>
</evidence>
<dbReference type="InterPro" id="IPR036942">
    <property type="entry name" value="Beta-barrel_TonB_sf"/>
</dbReference>
<dbReference type="InterPro" id="IPR023997">
    <property type="entry name" value="TonB-dep_OMP_SusC/RagA_CS"/>
</dbReference>
<reference evidence="8" key="1">
    <citation type="submission" date="2023-10" db="EMBL/GenBank/DDBJ databases">
        <title>Genome of Potential pathogenic bacteria in Crohn's disease.</title>
        <authorList>
            <person name="Rodriguez-Palacios A."/>
        </authorList>
    </citation>
    <scope>NUCLEOTIDE SEQUENCE</scope>
    <source>
        <strain evidence="8">CavFT-hAR11</strain>
    </source>
</reference>
<dbReference type="InterPro" id="IPR039426">
    <property type="entry name" value="TonB-dep_rcpt-like"/>
</dbReference>
<dbReference type="SUPFAM" id="SSF56935">
    <property type="entry name" value="Porins"/>
    <property type="match status" value="1"/>
</dbReference>
<protein>
    <submittedName>
        <fullName evidence="8">TonB-dependent receptor</fullName>
    </submittedName>
</protein>
<dbReference type="Gene3D" id="2.60.40.1120">
    <property type="entry name" value="Carboxypeptidase-like, regulatory domain"/>
    <property type="match status" value="1"/>
</dbReference>
<dbReference type="InterPro" id="IPR023996">
    <property type="entry name" value="TonB-dep_OMP_SusC/RagA"/>
</dbReference>
<dbReference type="InterPro" id="IPR011662">
    <property type="entry name" value="Secretin/TonB_short_N"/>
</dbReference>
<comment type="subcellular location">
    <subcellularLocation>
        <location evidence="1 7">Cell outer membrane</location>
        <topology evidence="1 7">Multi-pass membrane protein</topology>
    </subcellularLocation>
</comment>
<gene>
    <name evidence="8" type="ORF">RVH43_02915</name>
</gene>
<proteinExistence type="inferred from homology"/>
<evidence type="ECO:0000313" key="8">
    <source>
        <dbReference type="EMBL" id="MDU0239609.1"/>
    </source>
</evidence>
<dbReference type="SUPFAM" id="SSF49464">
    <property type="entry name" value="Carboxypeptidase regulatory domain-like"/>
    <property type="match status" value="1"/>
</dbReference>
<dbReference type="GO" id="GO:0009279">
    <property type="term" value="C:cell outer membrane"/>
    <property type="evidence" value="ECO:0007669"/>
    <property type="project" value="UniProtKB-SubCell"/>
</dbReference>
<dbReference type="Pfam" id="PF07660">
    <property type="entry name" value="STN"/>
    <property type="match status" value="1"/>
</dbReference>
<dbReference type="Pfam" id="PF13715">
    <property type="entry name" value="CarbopepD_reg_2"/>
    <property type="match status" value="1"/>
</dbReference>
<dbReference type="RefSeq" id="WP_229096972.1">
    <property type="nucleotide sequence ID" value="NZ_JACBPU010000004.1"/>
</dbReference>
<evidence type="ECO:0000256" key="7">
    <source>
        <dbReference type="PROSITE-ProRule" id="PRU01360"/>
    </source>
</evidence>
<evidence type="ECO:0000256" key="4">
    <source>
        <dbReference type="ARBA" id="ARBA00022692"/>
    </source>
</evidence>
<dbReference type="InterPro" id="IPR008969">
    <property type="entry name" value="CarboxyPept-like_regulatory"/>
</dbReference>
<evidence type="ECO:0000256" key="3">
    <source>
        <dbReference type="ARBA" id="ARBA00022452"/>
    </source>
</evidence>
<evidence type="ECO:0000256" key="6">
    <source>
        <dbReference type="ARBA" id="ARBA00023237"/>
    </source>
</evidence>
<keyword evidence="5 7" id="KW-0472">Membrane</keyword>
<sequence>MQNYLCTQLFWVVKTHWLTLKKIPLFMRLFIIMFLFAVGVMRAADSYSQNVLLDIEVQNQTIEKVLGEIEKQSEFTFFYNDKQINVNRLVSVTVTKETIFKVLDKIFKDTGISYSILDKSIILSNRKANINVGLENKKINGTVFDAKGEPIIGANVRVKGSTLGTITDLDGVFSLDVPENAILEVSYIGYESQTVHVADKTQFSFILKEDTEVLEDVVVIGYGSVKKSNLTGAVASVKMEEVPQTATTEVSNLLIGRVPGLSIRQNSAAPDGDYKMVIRGSASTNAENIPLYVIDGFPGGDINAVNPNDIESIEVLKDASSTSIYGARAANGVILVTTKRGKQGKVNINFKANASFQTMANPYDMMDAKEYMQMSNDFFIEDWKYNNKIYPYGNVDPNTVTSKPKIAFTDDQLKNARNVTDWFDEVTRTGIINNESLSINGGSDNSRYLLSLGHFGQKGVVYNSGSEKFMGRLSMEVDLAKWLTTGMSVSGTQISNDKLVSASSDSQAGVISDALLYPKYLSIFDDEGKYLINPDHPNHANPVSWKEITNETITNRYLINNFWNVTLTKELVFRMSWGVNSSFARTNQYYPKTMLTGYEANSKAYTKELRKNDYLLDATLTYTKDLFKGHTLKVMAGYAYQKFIEEYIEAGNSDFLTDAFGVNNLNAGGDLTKTVGSSKTVTKYLSYFGRINYDISDKYLFTFTLRADGSDRFGKDNRFGFFPSGAFAWRVIEEEFMKRQSVLSNLKLRLSIGQTGNAEIGGNTYGYYGTGYNYVFGNAVVNGVAEKQLANRKLKWETTTEWNVGLDFGFFNNRLTGSFEYFNKIVSDLLDKRNVGSYYPVSEVADNLGETQSSGVELQLSSVNIRTKDFQWSTDLNLSSYKDRWRKRNPYTILSVYNTTTDPLHVKWGYVSDGIIQIGENVPHMSDAAPGSIKIKDLNGWLKDANGDYILDKDGRKQLSGESDGMIDDADKVIICRETPDLSFGIGNTLNYKNWDLSFFFYGEIGRELYNNTRSQFLKAERFRYSDNVPTDARDRWSSTNPEGKYPSGLYTKYYNDTDFWVEPADFVRLKNITLGYTFPKKAFGGIFSNARLFVDAQNLFCITNYTGADPETDNSYSSYPNQRTFSFGIDLTF</sequence>
<name>A0AAE4I5F9_PHOVU</name>
<dbReference type="InterPro" id="IPR012910">
    <property type="entry name" value="Plug_dom"/>
</dbReference>
<dbReference type="NCBIfam" id="TIGR04057">
    <property type="entry name" value="SusC_RagA_signa"/>
    <property type="match status" value="1"/>
</dbReference>
<dbReference type="FunFam" id="2.170.130.10:FF:000008">
    <property type="entry name" value="SusC/RagA family TonB-linked outer membrane protein"/>
    <property type="match status" value="1"/>
</dbReference>
<dbReference type="FunFam" id="2.60.40.1120:FF:000003">
    <property type="entry name" value="Outer membrane protein Omp121"/>
    <property type="match status" value="1"/>
</dbReference>
<evidence type="ECO:0000256" key="1">
    <source>
        <dbReference type="ARBA" id="ARBA00004571"/>
    </source>
</evidence>
<dbReference type="NCBIfam" id="TIGR04056">
    <property type="entry name" value="OMP_RagA_SusC"/>
    <property type="match status" value="1"/>
</dbReference>
<evidence type="ECO:0000256" key="5">
    <source>
        <dbReference type="ARBA" id="ARBA00023136"/>
    </source>
</evidence>
<keyword evidence="4 7" id="KW-0812">Transmembrane</keyword>
<keyword evidence="3 7" id="KW-1134">Transmembrane beta strand</keyword>
<dbReference type="SMART" id="SM00965">
    <property type="entry name" value="STN"/>
    <property type="match status" value="1"/>
</dbReference>
<keyword evidence="8" id="KW-0675">Receptor</keyword>
<accession>A0AAE4I5F9</accession>
<keyword evidence="6 7" id="KW-0998">Cell outer membrane</keyword>
<dbReference type="Gene3D" id="2.170.130.10">
    <property type="entry name" value="TonB-dependent receptor, plug domain"/>
    <property type="match status" value="1"/>
</dbReference>
<comment type="similarity">
    <text evidence="7">Belongs to the TonB-dependent receptor family.</text>
</comment>
<keyword evidence="2 7" id="KW-0813">Transport</keyword>
<dbReference type="PROSITE" id="PS52016">
    <property type="entry name" value="TONB_DEPENDENT_REC_3"/>
    <property type="match status" value="1"/>
</dbReference>
<evidence type="ECO:0000313" key="9">
    <source>
        <dbReference type="Proteomes" id="UP001181239"/>
    </source>
</evidence>
<dbReference type="EMBL" id="JAWDET010000006">
    <property type="protein sequence ID" value="MDU0239609.1"/>
    <property type="molecule type" value="Genomic_DNA"/>
</dbReference>
<dbReference type="Proteomes" id="UP001181239">
    <property type="component" value="Unassembled WGS sequence"/>
</dbReference>
<dbReference type="InterPro" id="IPR037066">
    <property type="entry name" value="Plug_dom_sf"/>
</dbReference>
<organism evidence="8 9">
    <name type="scientific">Phocaeicola vulgatus</name>
    <name type="common">Bacteroides vulgatus</name>
    <dbReference type="NCBI Taxonomy" id="821"/>
    <lineage>
        <taxon>Bacteria</taxon>
        <taxon>Pseudomonadati</taxon>
        <taxon>Bacteroidota</taxon>
        <taxon>Bacteroidia</taxon>
        <taxon>Bacteroidales</taxon>
        <taxon>Bacteroidaceae</taxon>
        <taxon>Phocaeicola</taxon>
    </lineage>
</organism>
<dbReference type="AlphaFoldDB" id="A0AAE4I5F9"/>
<comment type="caution">
    <text evidence="8">The sequence shown here is derived from an EMBL/GenBank/DDBJ whole genome shotgun (WGS) entry which is preliminary data.</text>
</comment>
<dbReference type="Pfam" id="PF07715">
    <property type="entry name" value="Plug"/>
    <property type="match status" value="1"/>
</dbReference>